<organism evidence="2 3">
    <name type="scientific">Taibaiella lutea</name>
    <dbReference type="NCBI Taxonomy" id="2608001"/>
    <lineage>
        <taxon>Bacteria</taxon>
        <taxon>Pseudomonadati</taxon>
        <taxon>Bacteroidota</taxon>
        <taxon>Chitinophagia</taxon>
        <taxon>Chitinophagales</taxon>
        <taxon>Chitinophagaceae</taxon>
        <taxon>Taibaiella</taxon>
    </lineage>
</organism>
<evidence type="ECO:0000313" key="3">
    <source>
        <dbReference type="Proteomes" id="UP000323632"/>
    </source>
</evidence>
<evidence type="ECO:0008006" key="4">
    <source>
        <dbReference type="Google" id="ProtNLM"/>
    </source>
</evidence>
<protein>
    <recommendedName>
        <fullName evidence="4">Gliding motility lipoprotein GldB</fullName>
    </recommendedName>
</protein>
<feature type="signal peptide" evidence="1">
    <location>
        <begin position="1"/>
        <end position="24"/>
    </location>
</feature>
<dbReference type="Proteomes" id="UP000323632">
    <property type="component" value="Unassembled WGS sequence"/>
</dbReference>
<dbReference type="PROSITE" id="PS51257">
    <property type="entry name" value="PROKAR_LIPOPROTEIN"/>
    <property type="match status" value="1"/>
</dbReference>
<evidence type="ECO:0000313" key="2">
    <source>
        <dbReference type="EMBL" id="KAA5532606.1"/>
    </source>
</evidence>
<reference evidence="2 3" key="1">
    <citation type="submission" date="2019-09" db="EMBL/GenBank/DDBJ databases">
        <title>Genome sequence and assembly of Taibaiella sp.</title>
        <authorList>
            <person name="Chhetri G."/>
        </authorList>
    </citation>
    <scope>NUCLEOTIDE SEQUENCE [LARGE SCALE GENOMIC DNA]</scope>
    <source>
        <strain evidence="2 3">KVB11</strain>
    </source>
</reference>
<gene>
    <name evidence="2" type="ORF">F0919_17645</name>
</gene>
<dbReference type="InterPro" id="IPR019853">
    <property type="entry name" value="GldB-like"/>
</dbReference>
<sequence length="343" mass="39619">MNKLFIYFSIVFGCVLCLFSACNTHEGKDVPDVSKVDIPYQSYAFYKDFSKLNPKDIAPGLQQLKAKYPEFADFYLDSLIGFGYHGNYAQDIPMMDSFLLQKDYRSLLDTVNLAFPDTKKYDEWLKKSFKYLAYYDSTFDIPEHVYYFVSGLSGIPAELQSDKNVGIGLDYYLGRDFVPYAQIGIPAYATVRFTDVNIPIWLGRAIYGDKYPFSPDDKDLLDLIIQRGKELYFLEKFAPYLDEEVKFGFTKEQLDWCKKNESMIYNFFIQNNLLFDKNLQKTLRYVNDGPSSAGMPPESPGNTGSYIGWMIVKKYVERNSVSMHELLETKDAQKILDGSKYKP</sequence>
<dbReference type="RefSeq" id="WP_150034114.1">
    <property type="nucleotide sequence ID" value="NZ_VWSH01000004.1"/>
</dbReference>
<evidence type="ECO:0000256" key="1">
    <source>
        <dbReference type="SAM" id="SignalP"/>
    </source>
</evidence>
<dbReference type="AlphaFoldDB" id="A0A5M6CBV1"/>
<keyword evidence="1" id="KW-0732">Signal</keyword>
<accession>A0A5M6CBV1</accession>
<name>A0A5M6CBV1_9BACT</name>
<feature type="chain" id="PRO_5024357791" description="Gliding motility lipoprotein GldB" evidence="1">
    <location>
        <begin position="25"/>
        <end position="343"/>
    </location>
</feature>
<proteinExistence type="predicted"/>
<comment type="caution">
    <text evidence="2">The sequence shown here is derived from an EMBL/GenBank/DDBJ whole genome shotgun (WGS) entry which is preliminary data.</text>
</comment>
<dbReference type="EMBL" id="VWSH01000004">
    <property type="protein sequence ID" value="KAA5532606.1"/>
    <property type="molecule type" value="Genomic_DNA"/>
</dbReference>
<dbReference type="Pfam" id="PF25594">
    <property type="entry name" value="GldB_lipo"/>
    <property type="match status" value="1"/>
</dbReference>
<keyword evidence="3" id="KW-1185">Reference proteome</keyword>